<dbReference type="AlphaFoldDB" id="A0A1Z4UXU3"/>
<dbReference type="InterPro" id="IPR038717">
    <property type="entry name" value="Tc1-like_DDE_dom"/>
</dbReference>
<evidence type="ECO:0000313" key="3">
    <source>
        <dbReference type="Proteomes" id="UP000218702"/>
    </source>
</evidence>
<dbReference type="KEGG" id="dcm:NIES806_02510"/>
<sequence>MWVLALIESEMPNIILEFLPRYSPDYNLIELVWHSAKEYI</sequence>
<dbReference type="EMBL" id="AP018316">
    <property type="protein sequence ID" value="BAZ84068.1"/>
    <property type="molecule type" value="Genomic_DNA"/>
</dbReference>
<proteinExistence type="predicted"/>
<organism evidence="2 3">
    <name type="scientific">Dolichospermum compactum NIES-806</name>
    <dbReference type="NCBI Taxonomy" id="1973481"/>
    <lineage>
        <taxon>Bacteria</taxon>
        <taxon>Bacillati</taxon>
        <taxon>Cyanobacteriota</taxon>
        <taxon>Cyanophyceae</taxon>
        <taxon>Nostocales</taxon>
        <taxon>Aphanizomenonaceae</taxon>
        <taxon>Dolichospermum</taxon>
        <taxon>Dolichospermum compactum</taxon>
    </lineage>
</organism>
<protein>
    <submittedName>
        <fullName evidence="2">Transposase</fullName>
    </submittedName>
</protein>
<name>A0A1Z4UXU3_9CYAN</name>
<dbReference type="Pfam" id="PF13358">
    <property type="entry name" value="DDE_3"/>
    <property type="match status" value="1"/>
</dbReference>
<dbReference type="Gene3D" id="3.30.420.10">
    <property type="entry name" value="Ribonuclease H-like superfamily/Ribonuclease H"/>
    <property type="match status" value="1"/>
</dbReference>
<dbReference type="InterPro" id="IPR036397">
    <property type="entry name" value="RNaseH_sf"/>
</dbReference>
<dbReference type="GO" id="GO:0003676">
    <property type="term" value="F:nucleic acid binding"/>
    <property type="evidence" value="ECO:0007669"/>
    <property type="project" value="InterPro"/>
</dbReference>
<evidence type="ECO:0000259" key="1">
    <source>
        <dbReference type="Pfam" id="PF13358"/>
    </source>
</evidence>
<dbReference type="Proteomes" id="UP000218702">
    <property type="component" value="Chromosome"/>
</dbReference>
<keyword evidence="3" id="KW-1185">Reference proteome</keyword>
<accession>A0A1Z4UXU3</accession>
<gene>
    <name evidence="2" type="ORF">NIES806_02510</name>
</gene>
<reference evidence="2 3" key="1">
    <citation type="submission" date="2017-06" db="EMBL/GenBank/DDBJ databases">
        <title>Genome sequencing of cyanobaciteial culture collection at National Institute for Environmental Studies (NIES).</title>
        <authorList>
            <person name="Hirose Y."/>
            <person name="Shimura Y."/>
            <person name="Fujisawa T."/>
            <person name="Nakamura Y."/>
            <person name="Kawachi M."/>
        </authorList>
    </citation>
    <scope>NUCLEOTIDE SEQUENCE [LARGE SCALE GENOMIC DNA]</scope>
    <source>
        <strain evidence="2 3">NIES-806</strain>
    </source>
</reference>
<evidence type="ECO:0000313" key="2">
    <source>
        <dbReference type="EMBL" id="BAZ84068.1"/>
    </source>
</evidence>
<feature type="domain" description="Tc1-like transposase DDE" evidence="1">
    <location>
        <begin position="5"/>
        <end position="39"/>
    </location>
</feature>